<reference evidence="1 2" key="1">
    <citation type="submission" date="2014-03" db="EMBL/GenBank/DDBJ databases">
        <title>Draft genome of the hookworm Oesophagostomum dentatum.</title>
        <authorList>
            <person name="Mitreva M."/>
        </authorList>
    </citation>
    <scope>NUCLEOTIDE SEQUENCE [LARGE SCALE GENOMIC DNA]</scope>
    <source>
        <strain evidence="1 2">OD-Hann</strain>
    </source>
</reference>
<dbReference type="GO" id="GO:0007165">
    <property type="term" value="P:signal transduction"/>
    <property type="evidence" value="ECO:0007669"/>
    <property type="project" value="TreeGrafter"/>
</dbReference>
<dbReference type="EMBL" id="KN558272">
    <property type="protein sequence ID" value="KHJ87211.1"/>
    <property type="molecule type" value="Genomic_DNA"/>
</dbReference>
<organism evidence="1 2">
    <name type="scientific">Oesophagostomum dentatum</name>
    <name type="common">Nodular worm</name>
    <dbReference type="NCBI Taxonomy" id="61180"/>
    <lineage>
        <taxon>Eukaryota</taxon>
        <taxon>Metazoa</taxon>
        <taxon>Ecdysozoa</taxon>
        <taxon>Nematoda</taxon>
        <taxon>Chromadorea</taxon>
        <taxon>Rhabditida</taxon>
        <taxon>Rhabditina</taxon>
        <taxon>Rhabditomorpha</taxon>
        <taxon>Strongyloidea</taxon>
        <taxon>Strongylidae</taxon>
        <taxon>Oesophagostomum</taxon>
    </lineage>
</organism>
<dbReference type="InterPro" id="IPR051595">
    <property type="entry name" value="GH25_Enzymes"/>
</dbReference>
<dbReference type="GO" id="GO:0045087">
    <property type="term" value="P:innate immune response"/>
    <property type="evidence" value="ECO:0007669"/>
    <property type="project" value="TreeGrafter"/>
</dbReference>
<dbReference type="InterPro" id="IPR017853">
    <property type="entry name" value="GH"/>
</dbReference>
<name>A0A0B1STL2_OESDE</name>
<dbReference type="PANTHER" id="PTHR23208">
    <property type="entry name" value="LYSOZYME PROTEIN"/>
    <property type="match status" value="1"/>
</dbReference>
<accession>A0A0B1STL2</accession>
<dbReference type="Gene3D" id="3.20.20.80">
    <property type="entry name" value="Glycosidases"/>
    <property type="match status" value="1"/>
</dbReference>
<gene>
    <name evidence="1" type="ORF">OESDEN_13019</name>
</gene>
<evidence type="ECO:0000313" key="2">
    <source>
        <dbReference type="Proteomes" id="UP000053660"/>
    </source>
</evidence>
<dbReference type="SUPFAM" id="SSF51445">
    <property type="entry name" value="(Trans)glycosidases"/>
    <property type="match status" value="1"/>
</dbReference>
<evidence type="ECO:0000313" key="1">
    <source>
        <dbReference type="EMBL" id="KHJ87211.1"/>
    </source>
</evidence>
<dbReference type="PANTHER" id="PTHR23208:SF36">
    <property type="entry name" value="LYSOZYME-RELATED"/>
    <property type="match status" value="1"/>
</dbReference>
<keyword evidence="2" id="KW-1185">Reference proteome</keyword>
<evidence type="ECO:0008006" key="3">
    <source>
        <dbReference type="Google" id="ProtNLM"/>
    </source>
</evidence>
<dbReference type="AlphaFoldDB" id="A0A0B1STL2"/>
<proteinExistence type="predicted"/>
<sequence length="272" mass="30788">MNRNVAIYCEKIVQDILLILFVSHANRCQNLTSSYQLVRRFPTMTLTLLALLLFTAEATSAENQGDFAFALDISSPLSLDGARCFKANLYPAVFLRFVTGLIVEVFMTPDPIGNETEQFDRLYSTLKYCGYNVRSVWLQITSPINWPDRQKHNVDFINRIIAKADGCGVVMGIYTNHYDWKEITGGAVSLEKAKLLWYWNVPNIGPHSEDPSNFDNFRRFGPWKWPVAKQFGQVEPVCGYIANRNIYIPSKVHIGSGIGKDISPHIGFIGLE</sequence>
<protein>
    <recommendedName>
        <fullName evidence="3">Lysozyme</fullName>
    </recommendedName>
</protein>
<dbReference type="OrthoDB" id="25039at2759"/>
<dbReference type="Proteomes" id="UP000053660">
    <property type="component" value="Unassembled WGS sequence"/>
</dbReference>